<evidence type="ECO:0000313" key="3">
    <source>
        <dbReference type="EMBL" id="SVC43308.1"/>
    </source>
</evidence>
<evidence type="ECO:0000259" key="2">
    <source>
        <dbReference type="Pfam" id="PF07879"/>
    </source>
</evidence>
<dbReference type="Pfam" id="PF07879">
    <property type="entry name" value="PHB_acc_N"/>
    <property type="match status" value="1"/>
</dbReference>
<dbReference type="EMBL" id="UINC01090939">
    <property type="protein sequence ID" value="SVC43308.1"/>
    <property type="molecule type" value="Genomic_DNA"/>
</dbReference>
<evidence type="ECO:0008006" key="4">
    <source>
        <dbReference type="Google" id="ProtNLM"/>
    </source>
</evidence>
<dbReference type="InterPro" id="IPR007897">
    <property type="entry name" value="PHB_accumulat"/>
</dbReference>
<dbReference type="NCBIfam" id="TIGR01848">
    <property type="entry name" value="PHA_reg_PhaR"/>
    <property type="match status" value="1"/>
</dbReference>
<dbReference type="InterPro" id="IPR012909">
    <property type="entry name" value="PHA_DNA-bd_N"/>
</dbReference>
<feature type="domain" description="PHA accumulation regulator DNA-binding N-terminal" evidence="2">
    <location>
        <begin position="14"/>
        <end position="71"/>
    </location>
</feature>
<accession>A0A382M3X8</accession>
<sequence>MFTAQNLFQMRAFKKYPNRRLYDIEESRYVTVEDIRGIILNGELISVVDSKTEKDLTRSVLMQIISEQEGEGHEPILTNRVLEQLIKFYGDAMQNVFGRYIEQSIMTFLEQHDHYRRNVRDLGTDSLALMRTAMEQNLEFWNRMRGDDRY</sequence>
<dbReference type="InterPro" id="IPR010134">
    <property type="entry name" value="PHA_reg_PhaR"/>
</dbReference>
<gene>
    <name evidence="3" type="ORF">METZ01_LOCUS296162</name>
</gene>
<evidence type="ECO:0000259" key="1">
    <source>
        <dbReference type="Pfam" id="PF05233"/>
    </source>
</evidence>
<reference evidence="3" key="1">
    <citation type="submission" date="2018-05" db="EMBL/GenBank/DDBJ databases">
        <authorList>
            <person name="Lanie J.A."/>
            <person name="Ng W.-L."/>
            <person name="Kazmierczak K.M."/>
            <person name="Andrzejewski T.M."/>
            <person name="Davidsen T.M."/>
            <person name="Wayne K.J."/>
            <person name="Tettelin H."/>
            <person name="Glass J.I."/>
            <person name="Rusch D."/>
            <person name="Podicherti R."/>
            <person name="Tsui H.-C.T."/>
            <person name="Winkler M.E."/>
        </authorList>
    </citation>
    <scope>NUCLEOTIDE SEQUENCE</scope>
</reference>
<organism evidence="3">
    <name type="scientific">marine metagenome</name>
    <dbReference type="NCBI Taxonomy" id="408172"/>
    <lineage>
        <taxon>unclassified sequences</taxon>
        <taxon>metagenomes</taxon>
        <taxon>ecological metagenomes</taxon>
    </lineage>
</organism>
<proteinExistence type="predicted"/>
<protein>
    <recommendedName>
        <fullName evidence="4">PHA accumulation regulator DNA-binding N-terminal domain-containing protein</fullName>
    </recommendedName>
</protein>
<name>A0A382M3X8_9ZZZZ</name>
<feature type="domain" description="PHB accumulation regulatory" evidence="1">
    <location>
        <begin position="77"/>
        <end position="113"/>
    </location>
</feature>
<dbReference type="Pfam" id="PF05233">
    <property type="entry name" value="PHB_acc"/>
    <property type="match status" value="1"/>
</dbReference>
<dbReference type="AlphaFoldDB" id="A0A382M3X8"/>
<dbReference type="GO" id="GO:0006355">
    <property type="term" value="P:regulation of DNA-templated transcription"/>
    <property type="evidence" value="ECO:0007669"/>
    <property type="project" value="InterPro"/>
</dbReference>